<dbReference type="Proteomes" id="UP000230069">
    <property type="component" value="Unassembled WGS sequence"/>
</dbReference>
<dbReference type="InterPro" id="IPR008271">
    <property type="entry name" value="Ser/Thr_kinase_AS"/>
</dbReference>
<evidence type="ECO:0000256" key="13">
    <source>
        <dbReference type="SAM" id="Phobius"/>
    </source>
</evidence>
<evidence type="ECO:0000256" key="8">
    <source>
        <dbReference type="ARBA" id="ARBA00022840"/>
    </source>
</evidence>
<dbReference type="AlphaFoldDB" id="A0A2G5DW64"/>
<feature type="domain" description="Protein kinase" evidence="14">
    <location>
        <begin position="343"/>
        <end position="641"/>
    </location>
</feature>
<accession>A0A2G5DW64</accession>
<name>A0A2G5DW64_AQUCA</name>
<evidence type="ECO:0000256" key="6">
    <source>
        <dbReference type="ARBA" id="ARBA00022741"/>
    </source>
</evidence>
<dbReference type="InParanoid" id="A0A2G5DW64"/>
<comment type="subcellular location">
    <subcellularLocation>
        <location evidence="1">Membrane</location>
        <topology evidence="1">Single-pass type I membrane protein</topology>
    </subcellularLocation>
</comment>
<keyword evidence="5" id="KW-0732">Signal</keyword>
<dbReference type="InterPro" id="IPR032872">
    <property type="entry name" value="WAK_assoc_C"/>
</dbReference>
<evidence type="ECO:0000256" key="5">
    <source>
        <dbReference type="ARBA" id="ARBA00022729"/>
    </source>
</evidence>
<evidence type="ECO:0000256" key="12">
    <source>
        <dbReference type="PROSITE-ProRule" id="PRU10141"/>
    </source>
</evidence>
<dbReference type="InterPro" id="IPR045874">
    <property type="entry name" value="LRK10/LRL21-25-like"/>
</dbReference>
<keyword evidence="2" id="KW-0723">Serine/threonine-protein kinase</keyword>
<dbReference type="InterPro" id="IPR000719">
    <property type="entry name" value="Prot_kinase_dom"/>
</dbReference>
<dbReference type="OrthoDB" id="1668230at2759"/>
<feature type="transmembrane region" description="Helical" evidence="13">
    <location>
        <begin position="289"/>
        <end position="311"/>
    </location>
</feature>
<dbReference type="PANTHER" id="PTHR27009">
    <property type="entry name" value="RUST RESISTANCE KINASE LR10-RELATED"/>
    <property type="match status" value="1"/>
</dbReference>
<dbReference type="InterPro" id="IPR017441">
    <property type="entry name" value="Protein_kinase_ATP_BS"/>
</dbReference>
<evidence type="ECO:0000256" key="10">
    <source>
        <dbReference type="ARBA" id="ARBA00023136"/>
    </source>
</evidence>
<dbReference type="PROSITE" id="PS00107">
    <property type="entry name" value="PROTEIN_KINASE_ATP"/>
    <property type="match status" value="1"/>
</dbReference>
<dbReference type="PROSITE" id="PS00108">
    <property type="entry name" value="PROTEIN_KINASE_ST"/>
    <property type="match status" value="1"/>
</dbReference>
<proteinExistence type="predicted"/>
<sequence>MAEAHLLKITNPHHVCFLYIISAITLLISTIQSQPTTAIISTDPSYYYNLCAPIICNNISYPYPFTLPDPCHPASYQPSCPNNKSFLTTSPLTTDKFRTLSLNYSDPNYATLVIASDNLFTCGAQISRPNYRADGTILMINTSSFTPGTHLNCTAPIPFDSFQGQQNASCLGCKGQDPNNVCYYVPKFVTHPTCETFHTITPVGSLNATTLSDFRTLLQSGYEVHYVKPSVCQQCEVSGGRCGFHPISGSSVCFCPSGVHPMNCSDGITDDPLTWVNGPGRGGSGLSKAAVAGISTSASVILVFTLVVIFARRRKQNIHLNKEVISSISPTRYSKSQLKKFTNNFSSRLGDGGFGSVYKGIIHRKGVEVPVAVKILKKSKQIEKQFMNEVATIGNVHHHNLVVMLGYCADGNTRALVYEFMENGSLDKYIYSTKKEEHSKLSPRQIYNIALETARGILYLHQGCRNKILHCDIKPSNVLLDSKLSAKVADFGLARMIDKDHSHVSLTRAQGTPGYGAPEMWLKNFGPVTAKSDVYSFGMLLLEMVGRRKNYEPEAAHSSQVYFPEWLYNKVERDEFPLIMRRYESSDSFEIVVDEEENRNEEDEKAVGRMCYVGLWCIQHIPSNRPSMDRVVQMLEGHLEIEFPIYPFPHNTTNKDQL</sequence>
<protein>
    <recommendedName>
        <fullName evidence="14">Protein kinase domain-containing protein</fullName>
    </recommendedName>
</protein>
<evidence type="ECO:0000313" key="16">
    <source>
        <dbReference type="Proteomes" id="UP000230069"/>
    </source>
</evidence>
<evidence type="ECO:0000313" key="15">
    <source>
        <dbReference type="EMBL" id="PIA47725.1"/>
    </source>
</evidence>
<gene>
    <name evidence="15" type="ORF">AQUCO_01400372v1</name>
</gene>
<dbReference type="InterPro" id="IPR001245">
    <property type="entry name" value="Ser-Thr/Tyr_kinase_cat_dom"/>
</dbReference>
<organism evidence="15 16">
    <name type="scientific">Aquilegia coerulea</name>
    <name type="common">Rocky mountain columbine</name>
    <dbReference type="NCBI Taxonomy" id="218851"/>
    <lineage>
        <taxon>Eukaryota</taxon>
        <taxon>Viridiplantae</taxon>
        <taxon>Streptophyta</taxon>
        <taxon>Embryophyta</taxon>
        <taxon>Tracheophyta</taxon>
        <taxon>Spermatophyta</taxon>
        <taxon>Magnoliopsida</taxon>
        <taxon>Ranunculales</taxon>
        <taxon>Ranunculaceae</taxon>
        <taxon>Thalictroideae</taxon>
        <taxon>Aquilegia</taxon>
    </lineage>
</organism>
<dbReference type="STRING" id="218851.A0A2G5DW64"/>
<keyword evidence="10 13" id="KW-0472">Membrane</keyword>
<dbReference type="GO" id="GO:0004674">
    <property type="term" value="F:protein serine/threonine kinase activity"/>
    <property type="evidence" value="ECO:0007669"/>
    <property type="project" value="UniProtKB-KW"/>
</dbReference>
<dbReference type="Pfam" id="PF14380">
    <property type="entry name" value="WAK_assoc"/>
    <property type="match status" value="1"/>
</dbReference>
<keyword evidence="11" id="KW-0325">Glycoprotein</keyword>
<keyword evidence="6 12" id="KW-0547">Nucleotide-binding</keyword>
<dbReference type="FunFam" id="3.30.200.20:FF:000178">
    <property type="entry name" value="serine/threonine-protein kinase PBS1-like"/>
    <property type="match status" value="1"/>
</dbReference>
<evidence type="ECO:0000256" key="3">
    <source>
        <dbReference type="ARBA" id="ARBA00022679"/>
    </source>
</evidence>
<keyword evidence="16" id="KW-1185">Reference proteome</keyword>
<dbReference type="Pfam" id="PF07714">
    <property type="entry name" value="PK_Tyr_Ser-Thr"/>
    <property type="match status" value="1"/>
</dbReference>
<keyword evidence="4 13" id="KW-0812">Transmembrane</keyword>
<dbReference type="EMBL" id="KZ305031">
    <property type="protein sequence ID" value="PIA47725.1"/>
    <property type="molecule type" value="Genomic_DNA"/>
</dbReference>
<evidence type="ECO:0000256" key="4">
    <source>
        <dbReference type="ARBA" id="ARBA00022692"/>
    </source>
</evidence>
<dbReference type="PROSITE" id="PS50011">
    <property type="entry name" value="PROTEIN_KINASE_DOM"/>
    <property type="match status" value="1"/>
</dbReference>
<evidence type="ECO:0000259" key="14">
    <source>
        <dbReference type="PROSITE" id="PS50011"/>
    </source>
</evidence>
<keyword evidence="8 12" id="KW-0067">ATP-binding</keyword>
<evidence type="ECO:0000256" key="9">
    <source>
        <dbReference type="ARBA" id="ARBA00022989"/>
    </source>
</evidence>
<evidence type="ECO:0000256" key="2">
    <source>
        <dbReference type="ARBA" id="ARBA00022527"/>
    </source>
</evidence>
<keyword evidence="3" id="KW-0808">Transferase</keyword>
<dbReference type="SUPFAM" id="SSF56112">
    <property type="entry name" value="Protein kinase-like (PK-like)"/>
    <property type="match status" value="1"/>
</dbReference>
<dbReference type="GO" id="GO:0005524">
    <property type="term" value="F:ATP binding"/>
    <property type="evidence" value="ECO:0007669"/>
    <property type="project" value="UniProtKB-UniRule"/>
</dbReference>
<dbReference type="SMART" id="SM00220">
    <property type="entry name" value="S_TKc"/>
    <property type="match status" value="1"/>
</dbReference>
<dbReference type="InterPro" id="IPR011009">
    <property type="entry name" value="Kinase-like_dom_sf"/>
</dbReference>
<evidence type="ECO:0000256" key="7">
    <source>
        <dbReference type="ARBA" id="ARBA00022777"/>
    </source>
</evidence>
<evidence type="ECO:0000256" key="1">
    <source>
        <dbReference type="ARBA" id="ARBA00004479"/>
    </source>
</evidence>
<keyword evidence="9 13" id="KW-1133">Transmembrane helix</keyword>
<dbReference type="FunFam" id="1.10.510.10:FF:000537">
    <property type="entry name" value="Putative receptor-like protein kinase"/>
    <property type="match status" value="1"/>
</dbReference>
<keyword evidence="7" id="KW-0418">Kinase</keyword>
<feature type="binding site" evidence="12">
    <location>
        <position position="374"/>
    </location>
    <ligand>
        <name>ATP</name>
        <dbReference type="ChEBI" id="CHEBI:30616"/>
    </ligand>
</feature>
<evidence type="ECO:0000256" key="11">
    <source>
        <dbReference type="ARBA" id="ARBA00023180"/>
    </source>
</evidence>
<dbReference type="Gene3D" id="3.30.200.20">
    <property type="entry name" value="Phosphorylase Kinase, domain 1"/>
    <property type="match status" value="1"/>
</dbReference>
<dbReference type="GO" id="GO:0016020">
    <property type="term" value="C:membrane"/>
    <property type="evidence" value="ECO:0007669"/>
    <property type="project" value="UniProtKB-SubCell"/>
</dbReference>
<dbReference type="Gene3D" id="1.10.510.10">
    <property type="entry name" value="Transferase(Phosphotransferase) domain 1"/>
    <property type="match status" value="1"/>
</dbReference>
<reference evidence="15 16" key="1">
    <citation type="submission" date="2017-09" db="EMBL/GenBank/DDBJ databases">
        <title>WGS assembly of Aquilegia coerulea Goldsmith.</title>
        <authorList>
            <person name="Hodges S."/>
            <person name="Kramer E."/>
            <person name="Nordborg M."/>
            <person name="Tomkins J."/>
            <person name="Borevitz J."/>
            <person name="Derieg N."/>
            <person name="Yan J."/>
            <person name="Mihaltcheva S."/>
            <person name="Hayes R.D."/>
            <person name="Rokhsar D."/>
        </authorList>
    </citation>
    <scope>NUCLEOTIDE SEQUENCE [LARGE SCALE GENOMIC DNA]</scope>
    <source>
        <strain evidence="16">cv. Goldsmith</strain>
    </source>
</reference>